<evidence type="ECO:0000313" key="6">
    <source>
        <dbReference type="Proteomes" id="UP000289708"/>
    </source>
</evidence>
<feature type="compositionally biased region" description="Pro residues" evidence="2">
    <location>
        <begin position="147"/>
        <end position="161"/>
    </location>
</feature>
<dbReference type="RefSeq" id="WP_128776779.1">
    <property type="nucleotide sequence ID" value="NZ_RYFI01000005.1"/>
</dbReference>
<sequence>MSKPAALFVAAAMAVTAGCVSVVAGQGLGLDLAGSVLVGFASLAGMAVTHLAFLRAAPKDDGRLDDIDRVVTDLQNRLETLELRVSGLDGAAGERARAATRPLVDEIAALGALVTTVAKEVAAHDVAITRLALAKVEREAIARAEPAPAPKAKPRPAPQPEPEASAPEPKPVAAPRRIEAKITPPEPFDLEDEAPGAEADASDLLRRIDRALADDRIEAHLQPVVTLPNRRTAHYEAFARLVEQDGLLPAEAFLPAAIAHGRIGEIDRRVIERSAAIALRLSARGGGAVFCNIAPETLRDASALAAISGLFEKQAELRRLIILEIPQASFEGLGVEEAPALEGLTATGVRLSLDKAENLTLEPRELARRGVRFVKTPATRLLDPDAAKGATIHPADLASLFSRHGVELIATHVEGERTVPELLDMEVRFGQGLLFGAPRPARPASAQEPRAEHRAAAQQPRLVPRSVGAR</sequence>
<dbReference type="EMBL" id="RYFI01000005">
    <property type="protein sequence ID" value="RXF74103.1"/>
    <property type="molecule type" value="Genomic_DNA"/>
</dbReference>
<dbReference type="PANTHER" id="PTHR33121:SF79">
    <property type="entry name" value="CYCLIC DI-GMP PHOSPHODIESTERASE PDED-RELATED"/>
    <property type="match status" value="1"/>
</dbReference>
<reference evidence="5 6" key="1">
    <citation type="submission" date="2018-12" db="EMBL/GenBank/DDBJ databases">
        <title>bacterium Hansschlegelia zhihuaiae S113.</title>
        <authorList>
            <person name="He J."/>
        </authorList>
    </citation>
    <scope>NUCLEOTIDE SEQUENCE [LARGE SCALE GENOMIC DNA]</scope>
    <source>
        <strain evidence="5 6">S 113</strain>
    </source>
</reference>
<keyword evidence="1" id="KW-0175">Coiled coil</keyword>
<dbReference type="PROSITE" id="PS50883">
    <property type="entry name" value="EAL"/>
    <property type="match status" value="1"/>
</dbReference>
<evidence type="ECO:0000259" key="4">
    <source>
        <dbReference type="PROSITE" id="PS50883"/>
    </source>
</evidence>
<keyword evidence="3" id="KW-0472">Membrane</keyword>
<feature type="region of interest" description="Disordered" evidence="2">
    <location>
        <begin position="438"/>
        <end position="470"/>
    </location>
</feature>
<dbReference type="InterPro" id="IPR001633">
    <property type="entry name" value="EAL_dom"/>
</dbReference>
<comment type="caution">
    <text evidence="5">The sequence shown here is derived from an EMBL/GenBank/DDBJ whole genome shotgun (WGS) entry which is preliminary data.</text>
</comment>
<dbReference type="SMART" id="SM00052">
    <property type="entry name" value="EAL"/>
    <property type="match status" value="1"/>
</dbReference>
<evidence type="ECO:0000313" key="5">
    <source>
        <dbReference type="EMBL" id="RXF74103.1"/>
    </source>
</evidence>
<accession>A0A4Q0MKW3</accession>
<feature type="region of interest" description="Disordered" evidence="2">
    <location>
        <begin position="144"/>
        <end position="177"/>
    </location>
</feature>
<dbReference type="Proteomes" id="UP000289708">
    <property type="component" value="Unassembled WGS sequence"/>
</dbReference>
<feature type="coiled-coil region" evidence="1">
    <location>
        <begin position="64"/>
        <end position="91"/>
    </location>
</feature>
<dbReference type="Gene3D" id="3.20.20.450">
    <property type="entry name" value="EAL domain"/>
    <property type="match status" value="1"/>
</dbReference>
<keyword evidence="3" id="KW-0812">Transmembrane</keyword>
<proteinExistence type="predicted"/>
<gene>
    <name evidence="5" type="ORF">EK403_06950</name>
</gene>
<evidence type="ECO:0000256" key="3">
    <source>
        <dbReference type="SAM" id="Phobius"/>
    </source>
</evidence>
<dbReference type="InterPro" id="IPR050706">
    <property type="entry name" value="Cyclic-di-GMP_PDE-like"/>
</dbReference>
<keyword evidence="6" id="KW-1185">Reference proteome</keyword>
<protein>
    <submittedName>
        <fullName evidence="5">EAL domain-containing protein</fullName>
    </submittedName>
</protein>
<dbReference type="PANTHER" id="PTHR33121">
    <property type="entry name" value="CYCLIC DI-GMP PHOSPHODIESTERASE PDEF"/>
    <property type="match status" value="1"/>
</dbReference>
<dbReference type="SUPFAM" id="SSF141868">
    <property type="entry name" value="EAL domain-like"/>
    <property type="match status" value="1"/>
</dbReference>
<feature type="domain" description="EAL" evidence="4">
    <location>
        <begin position="201"/>
        <end position="452"/>
    </location>
</feature>
<name>A0A4Q0MKW3_9HYPH</name>
<dbReference type="AlphaFoldDB" id="A0A4Q0MKW3"/>
<dbReference type="GO" id="GO:0071111">
    <property type="term" value="F:cyclic-guanylate-specific phosphodiesterase activity"/>
    <property type="evidence" value="ECO:0007669"/>
    <property type="project" value="InterPro"/>
</dbReference>
<dbReference type="PROSITE" id="PS51257">
    <property type="entry name" value="PROKAR_LIPOPROTEIN"/>
    <property type="match status" value="1"/>
</dbReference>
<evidence type="ECO:0000256" key="1">
    <source>
        <dbReference type="SAM" id="Coils"/>
    </source>
</evidence>
<dbReference type="InterPro" id="IPR035919">
    <property type="entry name" value="EAL_sf"/>
</dbReference>
<dbReference type="OrthoDB" id="7178689at2"/>
<dbReference type="Pfam" id="PF00563">
    <property type="entry name" value="EAL"/>
    <property type="match status" value="1"/>
</dbReference>
<dbReference type="CDD" id="cd01948">
    <property type="entry name" value="EAL"/>
    <property type="match status" value="1"/>
</dbReference>
<keyword evidence="3" id="KW-1133">Transmembrane helix</keyword>
<evidence type="ECO:0000256" key="2">
    <source>
        <dbReference type="SAM" id="MobiDB-lite"/>
    </source>
</evidence>
<organism evidence="5 6">
    <name type="scientific">Hansschlegelia zhihuaiae</name>
    <dbReference type="NCBI Taxonomy" id="405005"/>
    <lineage>
        <taxon>Bacteria</taxon>
        <taxon>Pseudomonadati</taxon>
        <taxon>Pseudomonadota</taxon>
        <taxon>Alphaproteobacteria</taxon>
        <taxon>Hyphomicrobiales</taxon>
        <taxon>Methylopilaceae</taxon>
        <taxon>Hansschlegelia</taxon>
    </lineage>
</organism>
<feature type="transmembrane region" description="Helical" evidence="3">
    <location>
        <begin position="35"/>
        <end position="54"/>
    </location>
</feature>
<feature type="compositionally biased region" description="Low complexity" evidence="2">
    <location>
        <begin position="162"/>
        <end position="175"/>
    </location>
</feature>